<dbReference type="PANTHER" id="PTHR39603:SF1">
    <property type="entry name" value="CYANOVIRIN-N DOMAIN-CONTAINING PROTEIN"/>
    <property type="match status" value="1"/>
</dbReference>
<dbReference type="AlphaFoldDB" id="A0A8H3WCQ3"/>
<keyword evidence="1" id="KW-0732">Signal</keyword>
<evidence type="ECO:0000256" key="1">
    <source>
        <dbReference type="SAM" id="SignalP"/>
    </source>
</evidence>
<dbReference type="EMBL" id="WOWK01000030">
    <property type="protein sequence ID" value="KAF0326431.1"/>
    <property type="molecule type" value="Genomic_DNA"/>
</dbReference>
<protein>
    <submittedName>
        <fullName evidence="2">Uncharacterized protein</fullName>
    </submittedName>
</protein>
<proteinExistence type="predicted"/>
<feature type="chain" id="PRO_5034816766" evidence="1">
    <location>
        <begin position="21"/>
        <end position="248"/>
    </location>
</feature>
<reference evidence="2 3" key="1">
    <citation type="submission" date="2019-12" db="EMBL/GenBank/DDBJ databases">
        <title>A genome sequence resource for the geographically widespread anthracnose pathogen Colletotrichum asianum.</title>
        <authorList>
            <person name="Meng Y."/>
        </authorList>
    </citation>
    <scope>NUCLEOTIDE SEQUENCE [LARGE SCALE GENOMIC DNA]</scope>
    <source>
        <strain evidence="2 3">ICMP 18580</strain>
    </source>
</reference>
<dbReference type="Proteomes" id="UP000434172">
    <property type="component" value="Unassembled WGS sequence"/>
</dbReference>
<keyword evidence="3" id="KW-1185">Reference proteome</keyword>
<name>A0A8H3WCQ3_9PEZI</name>
<dbReference type="PANTHER" id="PTHR39603">
    <property type="entry name" value="CYANOVIRIN-N DOMAIN-CONTAINING PROTEIN"/>
    <property type="match status" value="1"/>
</dbReference>
<sequence>MFHSLLLALAVLAVVPIVTAAPRVDVSKTNALLTSPSSTPSQDLFSFESWIDGISTNPNGTHLSSDEAIVAAIRTPMSRGKGVEQPDLQRKNSPIMNVFRRSLLQVRKVVKSTKPGEKGLKTDEASTVGIGLEGVQCNTYPRQLSVVSNVVFCIEHLARIGNKPCYTQQVTSYCQSGPDFILGWRKIDELSINAPSCAGVARSAGRVMDFCTFNGKVMGQTTAFDDPAVGVMIRAFPEGKLPDNITAE</sequence>
<dbReference type="OrthoDB" id="2112446at2759"/>
<feature type="signal peptide" evidence="1">
    <location>
        <begin position="1"/>
        <end position="20"/>
    </location>
</feature>
<organism evidence="2 3">
    <name type="scientific">Colletotrichum asianum</name>
    <dbReference type="NCBI Taxonomy" id="702518"/>
    <lineage>
        <taxon>Eukaryota</taxon>
        <taxon>Fungi</taxon>
        <taxon>Dikarya</taxon>
        <taxon>Ascomycota</taxon>
        <taxon>Pezizomycotina</taxon>
        <taxon>Sordariomycetes</taxon>
        <taxon>Hypocreomycetidae</taxon>
        <taxon>Glomerellales</taxon>
        <taxon>Glomerellaceae</taxon>
        <taxon>Colletotrichum</taxon>
        <taxon>Colletotrichum gloeosporioides species complex</taxon>
    </lineage>
</organism>
<accession>A0A8H3WCQ3</accession>
<evidence type="ECO:0000313" key="3">
    <source>
        <dbReference type="Proteomes" id="UP000434172"/>
    </source>
</evidence>
<evidence type="ECO:0000313" key="2">
    <source>
        <dbReference type="EMBL" id="KAF0326431.1"/>
    </source>
</evidence>
<comment type="caution">
    <text evidence="2">The sequence shown here is derived from an EMBL/GenBank/DDBJ whole genome shotgun (WGS) entry which is preliminary data.</text>
</comment>
<gene>
    <name evidence="2" type="ORF">GQ607_006331</name>
</gene>